<dbReference type="FunFam" id="1.20.1060.10:FF:000001">
    <property type="entry name" value="DNA polymerase I"/>
    <property type="match status" value="1"/>
</dbReference>
<evidence type="ECO:0000256" key="2">
    <source>
        <dbReference type="ARBA" id="ARBA00012417"/>
    </source>
</evidence>
<feature type="non-terminal residue" evidence="15">
    <location>
        <position position="687"/>
    </location>
</feature>
<evidence type="ECO:0000256" key="5">
    <source>
        <dbReference type="ARBA" id="ARBA00022705"/>
    </source>
</evidence>
<dbReference type="SUPFAM" id="SSF47807">
    <property type="entry name" value="5' to 3' exonuclease, C-terminal subdomain"/>
    <property type="match status" value="1"/>
</dbReference>
<dbReference type="Gene3D" id="3.30.420.10">
    <property type="entry name" value="Ribonuclease H-like superfamily/Ribonuclease H"/>
    <property type="match status" value="1"/>
</dbReference>
<name>A0A381WHI2_9ZZZZ</name>
<dbReference type="InterPro" id="IPR012337">
    <property type="entry name" value="RNaseH-like_sf"/>
</dbReference>
<dbReference type="InterPro" id="IPR036279">
    <property type="entry name" value="5-3_exonuclease_C_sf"/>
</dbReference>
<dbReference type="SUPFAM" id="SSF53098">
    <property type="entry name" value="Ribonuclease H-like"/>
    <property type="match status" value="1"/>
</dbReference>
<keyword evidence="7" id="KW-0227">DNA damage</keyword>
<sequence length="687" mass="73438">VPRPLLLIDGNSLTYRAFFALPTDLMTASGQVTNAVTGFCAMLVTLLREHEPDGVAVAFDLPGGTFRHERLPSYKANREKQPDILYEQLALVRDLVEALGLRVVEAEGFEADDVLATLATAARDAGRDAIIVTGDRDSYQLVEDPHVRVLYNRRGVSDYALYDEAGIEERTGVRPDDYVHYAALRGDPSDNLPGVPGVGEKTAAKLVNTYDGLDGIFGAAAEQTPKLRQNLEENEERVRLNVELMVLVRDVPLGLTADDLERRPADVDRAVGLFDLLELRTARVRLGELLDTDFSPDGAGGSEGVSGGRGGGDIEVVVQRPADAASACLALAGLSATPIALHGGEGGSGGGSLEDGLALSAGDGAVVWLERDLLEAPEVAGALTGLLGVGGPGIAFHDGKPLVKALRRLGIDACAPVLDTRLAAYLLDPADPSFGLEQLLERHTECRLPEAGVAEGQLDLGGDTIASVDAAALRARAVELLVEPMLAAIDGQGIAGLNTDVELPLVRVLARMEEVGVGVDVAELTRLRDHLTTECGRLRSAIHEAAGEEFNVNSTKQLREVLFEKLGLTPGKKTKTGYSTDAATLERLRDDHPVVEHLLAYREVEKLRSTYGEGLLAEVGEGDRIRATFNQTVARTGRLSSDAPNLHNIPVRTEAGRAFRRAFVPAEGFTLLVADYNQIELRCIAHL</sequence>
<dbReference type="InterPro" id="IPR036397">
    <property type="entry name" value="RNaseH_sf"/>
</dbReference>
<keyword evidence="6" id="KW-0540">Nuclease</keyword>
<evidence type="ECO:0000256" key="8">
    <source>
        <dbReference type="ARBA" id="ARBA00022801"/>
    </source>
</evidence>
<dbReference type="PANTHER" id="PTHR10133">
    <property type="entry name" value="DNA POLYMERASE I"/>
    <property type="match status" value="1"/>
</dbReference>
<dbReference type="InterPro" id="IPR002421">
    <property type="entry name" value="5-3_exonuclease"/>
</dbReference>
<dbReference type="GO" id="GO:0006302">
    <property type="term" value="P:double-strand break repair"/>
    <property type="evidence" value="ECO:0007669"/>
    <property type="project" value="TreeGrafter"/>
</dbReference>
<keyword evidence="9" id="KW-0269">Exonuclease</keyword>
<evidence type="ECO:0000256" key="12">
    <source>
        <dbReference type="ARBA" id="ARBA00023204"/>
    </source>
</evidence>
<dbReference type="FunFam" id="1.10.150.20:FF:000003">
    <property type="entry name" value="DNA polymerase I"/>
    <property type="match status" value="1"/>
</dbReference>
<dbReference type="EMBL" id="UINC01011825">
    <property type="protein sequence ID" value="SVA51939.1"/>
    <property type="molecule type" value="Genomic_DNA"/>
</dbReference>
<feature type="domain" description="5'-3' exonuclease" evidence="14">
    <location>
        <begin position="3"/>
        <end position="263"/>
    </location>
</feature>
<dbReference type="SMART" id="SM00279">
    <property type="entry name" value="HhH2"/>
    <property type="match status" value="1"/>
</dbReference>
<keyword evidence="4" id="KW-0548">Nucleotidyltransferase</keyword>
<dbReference type="InterPro" id="IPR029060">
    <property type="entry name" value="PIN-like_dom_sf"/>
</dbReference>
<dbReference type="InterPro" id="IPR020046">
    <property type="entry name" value="5-3_exonucl_a-hlix_arch_N"/>
</dbReference>
<evidence type="ECO:0000256" key="13">
    <source>
        <dbReference type="ARBA" id="ARBA00049244"/>
    </source>
</evidence>
<dbReference type="InterPro" id="IPR002298">
    <property type="entry name" value="DNA_polymerase_A"/>
</dbReference>
<evidence type="ECO:0000256" key="11">
    <source>
        <dbReference type="ARBA" id="ARBA00023125"/>
    </source>
</evidence>
<dbReference type="Pfam" id="PF02739">
    <property type="entry name" value="5_3_exonuc_N"/>
    <property type="match status" value="1"/>
</dbReference>
<dbReference type="Pfam" id="PF01367">
    <property type="entry name" value="5_3_exonuc"/>
    <property type="match status" value="1"/>
</dbReference>
<dbReference type="PANTHER" id="PTHR10133:SF27">
    <property type="entry name" value="DNA POLYMERASE NU"/>
    <property type="match status" value="1"/>
</dbReference>
<dbReference type="Gene3D" id="1.20.1060.10">
    <property type="entry name" value="Taq DNA Polymerase, Chain T, domain 4"/>
    <property type="match status" value="1"/>
</dbReference>
<dbReference type="InterPro" id="IPR008918">
    <property type="entry name" value="HhH2"/>
</dbReference>
<dbReference type="Gene3D" id="3.30.70.370">
    <property type="match status" value="1"/>
</dbReference>
<dbReference type="GO" id="GO:0008409">
    <property type="term" value="F:5'-3' exonuclease activity"/>
    <property type="evidence" value="ECO:0007669"/>
    <property type="project" value="InterPro"/>
</dbReference>
<dbReference type="SUPFAM" id="SSF56672">
    <property type="entry name" value="DNA/RNA polymerases"/>
    <property type="match status" value="1"/>
</dbReference>
<dbReference type="CDD" id="cd09898">
    <property type="entry name" value="H3TH_53EXO"/>
    <property type="match status" value="1"/>
</dbReference>
<dbReference type="AlphaFoldDB" id="A0A381WHI2"/>
<feature type="non-terminal residue" evidence="15">
    <location>
        <position position="1"/>
    </location>
</feature>
<dbReference type="SMART" id="SM00475">
    <property type="entry name" value="53EXOc"/>
    <property type="match status" value="1"/>
</dbReference>
<evidence type="ECO:0000256" key="10">
    <source>
        <dbReference type="ARBA" id="ARBA00022932"/>
    </source>
</evidence>
<comment type="catalytic activity">
    <reaction evidence="13">
        <text>DNA(n) + a 2'-deoxyribonucleoside 5'-triphosphate = DNA(n+1) + diphosphate</text>
        <dbReference type="Rhea" id="RHEA:22508"/>
        <dbReference type="Rhea" id="RHEA-COMP:17339"/>
        <dbReference type="Rhea" id="RHEA-COMP:17340"/>
        <dbReference type="ChEBI" id="CHEBI:33019"/>
        <dbReference type="ChEBI" id="CHEBI:61560"/>
        <dbReference type="ChEBI" id="CHEBI:173112"/>
        <dbReference type="EC" id="2.7.7.7"/>
    </reaction>
</comment>
<dbReference type="InterPro" id="IPR020045">
    <property type="entry name" value="DNA_polI_H3TH"/>
</dbReference>
<dbReference type="FunFam" id="3.40.50.1010:FF:000001">
    <property type="entry name" value="DNA polymerase I"/>
    <property type="match status" value="1"/>
</dbReference>
<keyword evidence="8" id="KW-0378">Hydrolase</keyword>
<evidence type="ECO:0000259" key="14">
    <source>
        <dbReference type="SMART" id="SM00475"/>
    </source>
</evidence>
<dbReference type="GO" id="GO:0003677">
    <property type="term" value="F:DNA binding"/>
    <property type="evidence" value="ECO:0007669"/>
    <property type="project" value="UniProtKB-KW"/>
</dbReference>
<dbReference type="EC" id="2.7.7.7" evidence="2"/>
<keyword evidence="11" id="KW-0238">DNA-binding</keyword>
<dbReference type="InterPro" id="IPR001098">
    <property type="entry name" value="DNA-dir_DNA_pol_A_palm_dom"/>
</dbReference>
<dbReference type="PRINTS" id="PR00868">
    <property type="entry name" value="DNAPOLI"/>
</dbReference>
<organism evidence="15">
    <name type="scientific">marine metagenome</name>
    <dbReference type="NCBI Taxonomy" id="408172"/>
    <lineage>
        <taxon>unclassified sequences</taxon>
        <taxon>metagenomes</taxon>
        <taxon>ecological metagenomes</taxon>
    </lineage>
</organism>
<dbReference type="Pfam" id="PF00476">
    <property type="entry name" value="DNA_pol_A"/>
    <property type="match status" value="1"/>
</dbReference>
<dbReference type="Gene3D" id="1.10.150.20">
    <property type="entry name" value="5' to 3' exonuclease, C-terminal subdomain"/>
    <property type="match status" value="1"/>
</dbReference>
<evidence type="ECO:0000256" key="6">
    <source>
        <dbReference type="ARBA" id="ARBA00022722"/>
    </source>
</evidence>
<evidence type="ECO:0000256" key="3">
    <source>
        <dbReference type="ARBA" id="ARBA00022679"/>
    </source>
</evidence>
<keyword evidence="3" id="KW-0808">Transferase</keyword>
<proteinExistence type="inferred from homology"/>
<reference evidence="15" key="1">
    <citation type="submission" date="2018-05" db="EMBL/GenBank/DDBJ databases">
        <authorList>
            <person name="Lanie J.A."/>
            <person name="Ng W.-L."/>
            <person name="Kazmierczak K.M."/>
            <person name="Andrzejewski T.M."/>
            <person name="Davidsen T.M."/>
            <person name="Wayne K.J."/>
            <person name="Tettelin H."/>
            <person name="Glass J.I."/>
            <person name="Rusch D."/>
            <person name="Podicherti R."/>
            <person name="Tsui H.-C.T."/>
            <person name="Winkler M.E."/>
        </authorList>
    </citation>
    <scope>NUCLEOTIDE SEQUENCE</scope>
</reference>
<dbReference type="Gene3D" id="3.40.50.1010">
    <property type="entry name" value="5'-nuclease"/>
    <property type="match status" value="1"/>
</dbReference>
<evidence type="ECO:0000256" key="4">
    <source>
        <dbReference type="ARBA" id="ARBA00022695"/>
    </source>
</evidence>
<evidence type="ECO:0000256" key="7">
    <source>
        <dbReference type="ARBA" id="ARBA00022763"/>
    </source>
</evidence>
<accession>A0A381WHI2</accession>
<evidence type="ECO:0000313" key="15">
    <source>
        <dbReference type="EMBL" id="SVA51939.1"/>
    </source>
</evidence>
<dbReference type="InterPro" id="IPR043502">
    <property type="entry name" value="DNA/RNA_pol_sf"/>
</dbReference>
<dbReference type="GO" id="GO:0003887">
    <property type="term" value="F:DNA-directed DNA polymerase activity"/>
    <property type="evidence" value="ECO:0007669"/>
    <property type="project" value="UniProtKB-KW"/>
</dbReference>
<evidence type="ECO:0000256" key="1">
    <source>
        <dbReference type="ARBA" id="ARBA00007705"/>
    </source>
</evidence>
<keyword evidence="12" id="KW-0234">DNA repair</keyword>
<evidence type="ECO:0000256" key="9">
    <source>
        <dbReference type="ARBA" id="ARBA00022839"/>
    </source>
</evidence>
<dbReference type="CDD" id="cd09859">
    <property type="entry name" value="PIN_53EXO"/>
    <property type="match status" value="1"/>
</dbReference>
<dbReference type="SUPFAM" id="SSF88723">
    <property type="entry name" value="PIN domain-like"/>
    <property type="match status" value="1"/>
</dbReference>
<protein>
    <recommendedName>
        <fullName evidence="2">DNA-directed DNA polymerase</fullName>
        <ecNumber evidence="2">2.7.7.7</ecNumber>
    </recommendedName>
</protein>
<keyword evidence="5" id="KW-0235">DNA replication</keyword>
<dbReference type="CDD" id="cd06140">
    <property type="entry name" value="DNA_polA_I_Bacillus_like_exo"/>
    <property type="match status" value="1"/>
</dbReference>
<gene>
    <name evidence="15" type="ORF">METZ01_LOCUS104793</name>
</gene>
<dbReference type="GO" id="GO:0006261">
    <property type="term" value="P:DNA-templated DNA replication"/>
    <property type="evidence" value="ECO:0007669"/>
    <property type="project" value="InterPro"/>
</dbReference>
<keyword evidence="10" id="KW-0239">DNA-directed DNA polymerase</keyword>
<comment type="similarity">
    <text evidence="1">Belongs to the DNA polymerase type-A family.</text>
</comment>